<accession>A0ABU1IHF6</accession>
<protein>
    <submittedName>
        <fullName evidence="2">Purine-cytosine permease-like protein</fullName>
    </submittedName>
</protein>
<keyword evidence="1" id="KW-0812">Transmembrane</keyword>
<reference evidence="2 3" key="1">
    <citation type="submission" date="2023-07" db="EMBL/GenBank/DDBJ databases">
        <title>Genomic Encyclopedia of Type Strains, Phase IV (KMG-IV): sequencing the most valuable type-strain genomes for metagenomic binning, comparative biology and taxonomic classification.</title>
        <authorList>
            <person name="Goeker M."/>
        </authorList>
    </citation>
    <scope>NUCLEOTIDE SEQUENCE [LARGE SCALE GENOMIC DNA]</scope>
    <source>
        <strain evidence="2 3">DSM 45903</strain>
    </source>
</reference>
<comment type="caution">
    <text evidence="2">The sequence shown here is derived from an EMBL/GenBank/DDBJ whole genome shotgun (WGS) entry which is preliminary data.</text>
</comment>
<dbReference type="Proteomes" id="UP001185012">
    <property type="component" value="Unassembled WGS sequence"/>
</dbReference>
<evidence type="ECO:0000256" key="1">
    <source>
        <dbReference type="SAM" id="Phobius"/>
    </source>
</evidence>
<name>A0ABU1IHF6_9BACL</name>
<feature type="transmembrane region" description="Helical" evidence="1">
    <location>
        <begin position="31"/>
        <end position="52"/>
    </location>
</feature>
<feature type="transmembrane region" description="Helical" evidence="1">
    <location>
        <begin position="58"/>
        <end position="79"/>
    </location>
</feature>
<evidence type="ECO:0000313" key="3">
    <source>
        <dbReference type="Proteomes" id="UP001185012"/>
    </source>
</evidence>
<sequence>MQSIFIVLFLVNPTLAIISGIFMARMTSNHTILIISSLIVVAVCFFISWVFGIDSVEITSFYVVYVCLHIAFYFITYLLKRTGQG</sequence>
<proteinExistence type="predicted"/>
<organism evidence="2 3">
    <name type="scientific">Desmospora profundinema</name>
    <dbReference type="NCBI Taxonomy" id="1571184"/>
    <lineage>
        <taxon>Bacteria</taxon>
        <taxon>Bacillati</taxon>
        <taxon>Bacillota</taxon>
        <taxon>Bacilli</taxon>
        <taxon>Bacillales</taxon>
        <taxon>Thermoactinomycetaceae</taxon>
        <taxon>Desmospora</taxon>
    </lineage>
</organism>
<keyword evidence="3" id="KW-1185">Reference proteome</keyword>
<keyword evidence="1" id="KW-1133">Transmembrane helix</keyword>
<keyword evidence="1" id="KW-0472">Membrane</keyword>
<gene>
    <name evidence="2" type="ORF">JOE21_000197</name>
</gene>
<feature type="transmembrane region" description="Helical" evidence="1">
    <location>
        <begin position="6"/>
        <end position="24"/>
    </location>
</feature>
<dbReference type="EMBL" id="JAVDQG010000001">
    <property type="protein sequence ID" value="MDR6224209.1"/>
    <property type="molecule type" value="Genomic_DNA"/>
</dbReference>
<evidence type="ECO:0000313" key="2">
    <source>
        <dbReference type="EMBL" id="MDR6224209.1"/>
    </source>
</evidence>